<dbReference type="InterPro" id="IPR018170">
    <property type="entry name" value="Aldo/ket_reductase_CS"/>
</dbReference>
<evidence type="ECO:0000256" key="1">
    <source>
        <dbReference type="ARBA" id="ARBA00007905"/>
    </source>
</evidence>
<evidence type="ECO:0000256" key="3">
    <source>
        <dbReference type="ARBA" id="ARBA00023002"/>
    </source>
</evidence>
<dbReference type="AlphaFoldDB" id="A0A0C3PHB9"/>
<dbReference type="PANTHER" id="PTHR43827">
    <property type="entry name" value="2,5-DIKETO-D-GLUCONIC ACID REDUCTASE"/>
    <property type="match status" value="1"/>
</dbReference>
<dbReference type="PROSITE" id="PS00798">
    <property type="entry name" value="ALDOKETO_REDUCTASE_1"/>
    <property type="match status" value="1"/>
</dbReference>
<gene>
    <name evidence="8" type="ORF">PHLGIDRAFT_119988</name>
</gene>
<evidence type="ECO:0000313" key="8">
    <source>
        <dbReference type="EMBL" id="KIP05273.1"/>
    </source>
</evidence>
<dbReference type="PANTHER" id="PTHR43827:SF3">
    <property type="entry name" value="NADP-DEPENDENT OXIDOREDUCTASE DOMAIN-CONTAINING PROTEIN"/>
    <property type="match status" value="1"/>
</dbReference>
<keyword evidence="3" id="KW-0560">Oxidoreductase</keyword>
<dbReference type="PIRSF" id="PIRSF000097">
    <property type="entry name" value="AKR"/>
    <property type="match status" value="1"/>
</dbReference>
<dbReference type="PROSITE" id="PS00063">
    <property type="entry name" value="ALDOKETO_REDUCTASE_3"/>
    <property type="match status" value="1"/>
</dbReference>
<dbReference type="EMBL" id="KN840548">
    <property type="protein sequence ID" value="KIP05273.1"/>
    <property type="molecule type" value="Genomic_DNA"/>
</dbReference>
<feature type="site" description="Lowers pKa of active site Tyr" evidence="6">
    <location>
        <position position="80"/>
    </location>
</feature>
<dbReference type="PROSITE" id="PS00062">
    <property type="entry name" value="ALDOKETO_REDUCTASE_2"/>
    <property type="match status" value="1"/>
</dbReference>
<dbReference type="OrthoDB" id="5945798at2759"/>
<evidence type="ECO:0000313" key="9">
    <source>
        <dbReference type="Proteomes" id="UP000053257"/>
    </source>
</evidence>
<dbReference type="InterPro" id="IPR023210">
    <property type="entry name" value="NADP_OxRdtase_dom"/>
</dbReference>
<evidence type="ECO:0000259" key="7">
    <source>
        <dbReference type="Pfam" id="PF00248"/>
    </source>
</evidence>
<dbReference type="SUPFAM" id="SSF51430">
    <property type="entry name" value="NAD(P)-linked oxidoreductase"/>
    <property type="match status" value="1"/>
</dbReference>
<evidence type="ECO:0000256" key="2">
    <source>
        <dbReference type="ARBA" id="ARBA00022857"/>
    </source>
</evidence>
<dbReference type="GO" id="GO:0016616">
    <property type="term" value="F:oxidoreductase activity, acting on the CH-OH group of donors, NAD or NADP as acceptor"/>
    <property type="evidence" value="ECO:0007669"/>
    <property type="project" value="UniProtKB-ARBA"/>
</dbReference>
<proteinExistence type="inferred from homology"/>
<keyword evidence="2" id="KW-0521">NADP</keyword>
<organism evidence="8 9">
    <name type="scientific">Phlebiopsis gigantea (strain 11061_1 CR5-6)</name>
    <name type="common">White-rot fungus</name>
    <name type="synonym">Peniophora gigantea</name>
    <dbReference type="NCBI Taxonomy" id="745531"/>
    <lineage>
        <taxon>Eukaryota</taxon>
        <taxon>Fungi</taxon>
        <taxon>Dikarya</taxon>
        <taxon>Basidiomycota</taxon>
        <taxon>Agaricomycotina</taxon>
        <taxon>Agaricomycetes</taxon>
        <taxon>Polyporales</taxon>
        <taxon>Phanerochaetaceae</taxon>
        <taxon>Phlebiopsis</taxon>
    </lineage>
</organism>
<keyword evidence="9" id="KW-1185">Reference proteome</keyword>
<name>A0A0C3PHB9_PHLG1</name>
<dbReference type="Proteomes" id="UP000053257">
    <property type="component" value="Unassembled WGS sequence"/>
</dbReference>
<feature type="active site" description="Proton donor" evidence="4">
    <location>
        <position position="55"/>
    </location>
</feature>
<reference evidence="8 9" key="1">
    <citation type="journal article" date="2014" name="PLoS Genet.">
        <title>Analysis of the Phlebiopsis gigantea genome, transcriptome and secretome provides insight into its pioneer colonization strategies of wood.</title>
        <authorList>
            <person name="Hori C."/>
            <person name="Ishida T."/>
            <person name="Igarashi K."/>
            <person name="Samejima M."/>
            <person name="Suzuki H."/>
            <person name="Master E."/>
            <person name="Ferreira P."/>
            <person name="Ruiz-Duenas F.J."/>
            <person name="Held B."/>
            <person name="Canessa P."/>
            <person name="Larrondo L.F."/>
            <person name="Schmoll M."/>
            <person name="Druzhinina I.S."/>
            <person name="Kubicek C.P."/>
            <person name="Gaskell J.A."/>
            <person name="Kersten P."/>
            <person name="St John F."/>
            <person name="Glasner J."/>
            <person name="Sabat G."/>
            <person name="Splinter BonDurant S."/>
            <person name="Syed K."/>
            <person name="Yadav J."/>
            <person name="Mgbeahuruike A.C."/>
            <person name="Kovalchuk A."/>
            <person name="Asiegbu F.O."/>
            <person name="Lackner G."/>
            <person name="Hoffmeister D."/>
            <person name="Rencoret J."/>
            <person name="Gutierrez A."/>
            <person name="Sun H."/>
            <person name="Lindquist E."/>
            <person name="Barry K."/>
            <person name="Riley R."/>
            <person name="Grigoriev I.V."/>
            <person name="Henrissat B."/>
            <person name="Kues U."/>
            <person name="Berka R.M."/>
            <person name="Martinez A.T."/>
            <person name="Covert S.F."/>
            <person name="Blanchette R.A."/>
            <person name="Cullen D."/>
        </authorList>
    </citation>
    <scope>NUCLEOTIDE SEQUENCE [LARGE SCALE GENOMIC DNA]</scope>
    <source>
        <strain evidence="8 9">11061_1 CR5-6</strain>
    </source>
</reference>
<dbReference type="PRINTS" id="PR00069">
    <property type="entry name" value="ALDKETRDTASE"/>
</dbReference>
<dbReference type="InterPro" id="IPR020471">
    <property type="entry name" value="AKR"/>
</dbReference>
<dbReference type="STRING" id="745531.A0A0C3PHB9"/>
<evidence type="ECO:0000256" key="4">
    <source>
        <dbReference type="PIRSR" id="PIRSR000097-1"/>
    </source>
</evidence>
<dbReference type="HOGENOM" id="CLU_023205_0_1_1"/>
<comment type="similarity">
    <text evidence="1">Belongs to the aldo/keto reductase family.</text>
</comment>
<dbReference type="CDD" id="cd19071">
    <property type="entry name" value="AKR_AKR1-5-like"/>
    <property type="match status" value="1"/>
</dbReference>
<dbReference type="InterPro" id="IPR036812">
    <property type="entry name" value="NAD(P)_OxRdtase_dom_sf"/>
</dbReference>
<evidence type="ECO:0000256" key="5">
    <source>
        <dbReference type="PIRSR" id="PIRSR000097-2"/>
    </source>
</evidence>
<dbReference type="Gene3D" id="3.20.20.100">
    <property type="entry name" value="NADP-dependent oxidoreductase domain"/>
    <property type="match status" value="1"/>
</dbReference>
<evidence type="ECO:0000256" key="6">
    <source>
        <dbReference type="PIRSR" id="PIRSR000097-3"/>
    </source>
</evidence>
<sequence>MKAVVPYFTLNNGVRMPGVGAGCWLGVDGDRGVTKEMCLNALKCGYRHLDTAPGYGNEELVGDAIRESGLPRNELFVTTKLDTSMTSEDLSNDRWRASTAILAETEPWMPGRILTFDEHPNFVDAWKELEAVLQTGKVRAVGVSNFSIQNLEILLANTSVMPAVNQVEAHLCHPQDPLKQYCDERNILLSAYSPLGQGNPLYFTDAAVVQVAERHSATPAQVGLSWLVRRGIVPIVKSAKVERMKTNLELIDLAPEEMRALDSVHRKPGMHRSLVDYPHTPDGKVVGWTYAQLGWAMDVGGFVKIEESSSTDM</sequence>
<feature type="binding site" evidence="5">
    <location>
        <position position="119"/>
    </location>
    <ligand>
        <name>substrate</name>
    </ligand>
</feature>
<dbReference type="Pfam" id="PF00248">
    <property type="entry name" value="Aldo_ket_red"/>
    <property type="match status" value="1"/>
</dbReference>
<accession>A0A0C3PHB9</accession>
<protein>
    <recommendedName>
        <fullName evidence="7">NADP-dependent oxidoreductase domain-containing protein</fullName>
    </recommendedName>
</protein>
<feature type="domain" description="NADP-dependent oxidoreductase" evidence="7">
    <location>
        <begin position="36"/>
        <end position="264"/>
    </location>
</feature>